<feature type="region of interest" description="Disordered" evidence="12">
    <location>
        <begin position="38"/>
        <end position="88"/>
    </location>
</feature>
<dbReference type="GO" id="GO:0000978">
    <property type="term" value="F:RNA polymerase II cis-regulatory region sequence-specific DNA binding"/>
    <property type="evidence" value="ECO:0007669"/>
    <property type="project" value="TreeGrafter"/>
</dbReference>
<dbReference type="SMART" id="SM00353">
    <property type="entry name" value="HLH"/>
    <property type="match status" value="1"/>
</dbReference>
<dbReference type="GO" id="GO:0000981">
    <property type="term" value="F:DNA-binding transcription factor activity, RNA polymerase II-specific"/>
    <property type="evidence" value="ECO:0007669"/>
    <property type="project" value="TreeGrafter"/>
</dbReference>
<evidence type="ECO:0000256" key="5">
    <source>
        <dbReference type="ARBA" id="ARBA00022989"/>
    </source>
</evidence>
<keyword evidence="10" id="KW-0539">Nucleus</keyword>
<dbReference type="PANTHER" id="PTHR46062">
    <property type="entry name" value="STEROL REGULATORY ELEMENT-BINDING PROTEIN"/>
    <property type="match status" value="1"/>
</dbReference>
<dbReference type="GO" id="GO:0005634">
    <property type="term" value="C:nucleus"/>
    <property type="evidence" value="ECO:0007669"/>
    <property type="project" value="UniProtKB-SubCell"/>
</dbReference>
<dbReference type="GO" id="GO:0005789">
    <property type="term" value="C:endoplasmic reticulum membrane"/>
    <property type="evidence" value="ECO:0007669"/>
    <property type="project" value="UniProtKB-SubCell"/>
</dbReference>
<keyword evidence="3 13" id="KW-0812">Transmembrane</keyword>
<evidence type="ECO:0000256" key="10">
    <source>
        <dbReference type="ARBA" id="ARBA00023242"/>
    </source>
</evidence>
<keyword evidence="6" id="KW-0805">Transcription regulation</keyword>
<evidence type="ECO:0000256" key="3">
    <source>
        <dbReference type="ARBA" id="ARBA00022692"/>
    </source>
</evidence>
<dbReference type="Pfam" id="PF00010">
    <property type="entry name" value="HLH"/>
    <property type="match status" value="1"/>
</dbReference>
<reference evidence="15" key="1">
    <citation type="submission" date="2023-11" db="EMBL/GenBank/DDBJ databases">
        <title>Genome assemblies of two species of porcelain crab, Petrolisthes cinctipes and Petrolisthes manimaculis (Anomura: Porcellanidae).</title>
        <authorList>
            <person name="Angst P."/>
        </authorList>
    </citation>
    <scope>NUCLEOTIDE SEQUENCE</scope>
    <source>
        <strain evidence="15">PB745_02</strain>
        <tissue evidence="15">Gill</tissue>
    </source>
</reference>
<evidence type="ECO:0000256" key="2">
    <source>
        <dbReference type="ARBA" id="ARBA00004477"/>
    </source>
</evidence>
<comment type="caution">
    <text evidence="15">The sequence shown here is derived from an EMBL/GenBank/DDBJ whole genome shotgun (WGS) entry which is preliminary data.</text>
</comment>
<dbReference type="InterPro" id="IPR036638">
    <property type="entry name" value="HLH_DNA-bd_sf"/>
</dbReference>
<keyword evidence="8 13" id="KW-0472">Membrane</keyword>
<dbReference type="InterPro" id="IPR011598">
    <property type="entry name" value="bHLH_dom"/>
</dbReference>
<evidence type="ECO:0000256" key="9">
    <source>
        <dbReference type="ARBA" id="ARBA00023163"/>
    </source>
</evidence>
<evidence type="ECO:0000259" key="14">
    <source>
        <dbReference type="PROSITE" id="PS50888"/>
    </source>
</evidence>
<keyword evidence="9" id="KW-0804">Transcription</keyword>
<feature type="region of interest" description="Disordered" evidence="12">
    <location>
        <begin position="415"/>
        <end position="466"/>
    </location>
</feature>
<gene>
    <name evidence="15" type="ORF">Pmani_034910</name>
</gene>
<evidence type="ECO:0000256" key="13">
    <source>
        <dbReference type="SAM" id="Phobius"/>
    </source>
</evidence>
<dbReference type="CDD" id="cd11394">
    <property type="entry name" value="bHLHzip_SREBP"/>
    <property type="match status" value="1"/>
</dbReference>
<keyword evidence="16" id="KW-1185">Reference proteome</keyword>
<accession>A0AAE1NMP2</accession>
<dbReference type="GO" id="GO:0046983">
    <property type="term" value="F:protein dimerization activity"/>
    <property type="evidence" value="ECO:0007669"/>
    <property type="project" value="InterPro"/>
</dbReference>
<feature type="coiled-coil region" evidence="11">
    <location>
        <begin position="381"/>
        <end position="408"/>
    </location>
</feature>
<feature type="transmembrane region" description="Helical" evidence="13">
    <location>
        <begin position="477"/>
        <end position="497"/>
    </location>
</feature>
<feature type="transmembrane region" description="Helical" evidence="13">
    <location>
        <begin position="537"/>
        <end position="558"/>
    </location>
</feature>
<dbReference type="Gene3D" id="4.10.280.10">
    <property type="entry name" value="Helix-loop-helix DNA-binding domain"/>
    <property type="match status" value="1"/>
</dbReference>
<evidence type="ECO:0000313" key="15">
    <source>
        <dbReference type="EMBL" id="KAK4292313.1"/>
    </source>
</evidence>
<evidence type="ECO:0000256" key="1">
    <source>
        <dbReference type="ARBA" id="ARBA00004123"/>
    </source>
</evidence>
<keyword evidence="5 13" id="KW-1133">Transmembrane helix</keyword>
<keyword evidence="4" id="KW-0256">Endoplasmic reticulum</keyword>
<evidence type="ECO:0000256" key="8">
    <source>
        <dbReference type="ARBA" id="ARBA00023136"/>
    </source>
</evidence>
<organism evidence="15 16">
    <name type="scientific">Petrolisthes manimaculis</name>
    <dbReference type="NCBI Taxonomy" id="1843537"/>
    <lineage>
        <taxon>Eukaryota</taxon>
        <taxon>Metazoa</taxon>
        <taxon>Ecdysozoa</taxon>
        <taxon>Arthropoda</taxon>
        <taxon>Crustacea</taxon>
        <taxon>Multicrustacea</taxon>
        <taxon>Malacostraca</taxon>
        <taxon>Eumalacostraca</taxon>
        <taxon>Eucarida</taxon>
        <taxon>Decapoda</taxon>
        <taxon>Pleocyemata</taxon>
        <taxon>Anomura</taxon>
        <taxon>Galatheoidea</taxon>
        <taxon>Porcellanidae</taxon>
        <taxon>Petrolisthes</taxon>
    </lineage>
</organism>
<keyword evidence="7" id="KW-0238">DNA-binding</keyword>
<feature type="domain" description="BHLH" evidence="14">
    <location>
        <begin position="341"/>
        <end position="391"/>
    </location>
</feature>
<name>A0AAE1NMP2_9EUCA</name>
<dbReference type="AlphaFoldDB" id="A0AAE1NMP2"/>
<evidence type="ECO:0000256" key="12">
    <source>
        <dbReference type="SAM" id="MobiDB-lite"/>
    </source>
</evidence>
<dbReference type="SUPFAM" id="SSF47459">
    <property type="entry name" value="HLH, helix-loop-helix DNA-binding domain"/>
    <property type="match status" value="1"/>
</dbReference>
<dbReference type="PROSITE" id="PS50888">
    <property type="entry name" value="BHLH"/>
    <property type="match status" value="1"/>
</dbReference>
<dbReference type="EMBL" id="JAWZYT010004871">
    <property type="protein sequence ID" value="KAK4292313.1"/>
    <property type="molecule type" value="Genomic_DNA"/>
</dbReference>
<keyword evidence="11" id="KW-0175">Coiled coil</keyword>
<protein>
    <recommendedName>
        <fullName evidence="14">BHLH domain-containing protein</fullName>
    </recommendedName>
</protein>
<sequence length="1124" mass="123502">MEDDVIIPDDFGEDDLLNQMNWPDLDLDELKDLVDWSDGDVLNPTPHTPLPPQPISQSHASTPTHIPTPTARLTHTTSTPRPTPTYVNSTPMRLAHGITLSTPIQTAAHSSPLQAAPAQHTSTPAQVPVYITGNSFINTSPQVGDGGVVGQQQQQQIVMGSSNVPARQVAHVTPRLDPTTTTTSLVSVNPQRVITTGPLTDTTQLQHLITTQPQNVVPQLQPQTVQVQPQVQQVAPIPQQLTKRVVTTTVSQVVQQPQILQQLVLPKTDTNTTMSSGGACLTLPHTVVYKTAPIATIATPLTGLDTTVVTGIPVVLDRDRMPLARVVNPAFKQMVVPQKGEKRNSHNAIEKRYRCSINDKIIELKNLVAGEEAKLHKSQILKKAIDLIRHLQGQNKRLRVELQTYRMRDNNQKITDLLGSYTPPPSDISSPASSPQSDSSLPPSPRSTKLELKEEVPSPSSSPPYMTVTQSMAEGTRMLLCTFMLAVLAFNPVGLFARHAAPSFPSVTADVPSRTILEDASHGEGMFSVRQLMCSSMAVWMVNVVTIAVLLVRVFVYGEPVVCKKGFMAETFWRHRKQADLDMSKGNYGAASQQYSLALGAVGRPLPGSVVEKVVGVMWQWTRQILQRLHLGTWLARHAGGLFLSQSEREEVRESVCECAHVYHRLHQLHLMGHTQDNTQLLGLYLALTSLNLAESGTMSGGDMAGMLVTCALRVKESLPERCRFLARVLLGRAEQTCVGIEKSNGSLSGIKWLFTPSGKRFFVSHKWSYDAQRESMFTQLTDKADPLAYLLVLYREHLIEQAISTLVNPGTKAADGGDAGRRTKTSDVLQYITLLNDTYLPSSTLTLATRDEVCSWWGMMFSVVAHWLLGEDEQADALYPTLENVPEPLKASEDPLPLAVLNAVRARRQLGHSSPSSVLRLCDRAGAALSESLQQSTYRQPNSMVQSVQLLVVDWVLGVRGMVWESEGKCEGEPDCDVVRVAPPHVLQAFRHDLALLRRLLHQCPGVLSRVFLHEATLRVMAGASPARTQQLLDRSLRHRSSRPSVICGKDKRMAHFSGEREHAAALMLACRHLPSQLLASPGERAGMLTEAAKTLEKIGDKRRLQDCYTLMKTLGTGASSYC</sequence>
<feature type="compositionally biased region" description="Polar residues" evidence="12">
    <location>
        <begin position="55"/>
        <end position="73"/>
    </location>
</feature>
<evidence type="ECO:0000256" key="6">
    <source>
        <dbReference type="ARBA" id="ARBA00023015"/>
    </source>
</evidence>
<comment type="subcellular location">
    <subcellularLocation>
        <location evidence="2">Endoplasmic reticulum membrane</location>
        <topology evidence="2">Multi-pass membrane protein</topology>
    </subcellularLocation>
    <subcellularLocation>
        <location evidence="1">Nucleus</location>
    </subcellularLocation>
</comment>
<evidence type="ECO:0000256" key="4">
    <source>
        <dbReference type="ARBA" id="ARBA00022824"/>
    </source>
</evidence>
<feature type="compositionally biased region" description="Low complexity" evidence="12">
    <location>
        <begin position="427"/>
        <end position="441"/>
    </location>
</feature>
<proteinExistence type="predicted"/>
<dbReference type="Proteomes" id="UP001292094">
    <property type="component" value="Unassembled WGS sequence"/>
</dbReference>
<dbReference type="PANTHER" id="PTHR46062:SF1">
    <property type="entry name" value="LP12374P"/>
    <property type="match status" value="1"/>
</dbReference>
<evidence type="ECO:0000313" key="16">
    <source>
        <dbReference type="Proteomes" id="UP001292094"/>
    </source>
</evidence>
<evidence type="ECO:0000256" key="7">
    <source>
        <dbReference type="ARBA" id="ARBA00023125"/>
    </source>
</evidence>
<evidence type="ECO:0000256" key="11">
    <source>
        <dbReference type="SAM" id="Coils"/>
    </source>
</evidence>